<keyword evidence="2 6" id="KW-0812">Transmembrane</keyword>
<comment type="caution">
    <text evidence="7">The sequence shown here is derived from an EMBL/GenBank/DDBJ whole genome shotgun (WGS) entry which is preliminary data.</text>
</comment>
<feature type="transmembrane region" description="Helical" evidence="6">
    <location>
        <begin position="343"/>
        <end position="361"/>
    </location>
</feature>
<evidence type="ECO:0000313" key="8">
    <source>
        <dbReference type="Proteomes" id="UP000019335"/>
    </source>
</evidence>
<evidence type="ECO:0000256" key="6">
    <source>
        <dbReference type="SAM" id="Phobius"/>
    </source>
</evidence>
<feature type="transmembrane region" description="Helical" evidence="6">
    <location>
        <begin position="297"/>
        <end position="316"/>
    </location>
</feature>
<dbReference type="OrthoDB" id="409173at2759"/>
<dbReference type="HAMAP" id="MF_00221">
    <property type="entry name" value="NRAMP"/>
    <property type="match status" value="1"/>
</dbReference>
<accession>W7U1J2</accession>
<evidence type="ECO:0000256" key="4">
    <source>
        <dbReference type="ARBA" id="ARBA00023136"/>
    </source>
</evidence>
<comment type="subcellular location">
    <subcellularLocation>
        <location evidence="1">Membrane</location>
        <topology evidence="1">Multi-pass membrane protein</topology>
    </subcellularLocation>
</comment>
<feature type="region of interest" description="Disordered" evidence="5">
    <location>
        <begin position="1"/>
        <end position="22"/>
    </location>
</feature>
<dbReference type="NCBIfam" id="NF037982">
    <property type="entry name" value="Nramp_1"/>
    <property type="match status" value="1"/>
</dbReference>
<feature type="transmembrane region" description="Helical" evidence="6">
    <location>
        <begin position="548"/>
        <end position="566"/>
    </location>
</feature>
<sequence>MPPVAAISLPESGLPPSPSISTKLEVSDSMSYTAAENLNQASNSDSSSSTETIYHTFRGKIASFLYMAPPLAASSTAEERLPLRSTTSSQDRNKRTLQVTPQSSSSESSPILTYTTNAPPTRPPTRLLPSLPEAYHSVPVPRARPGEVSWLSRCRTLLAYVGPGYMVAVGYMDPGNWATDIAGGAIYDYALLSVVLLSSLLAVFLQVLTVKLGVATKRDLAQMCAEAYSPRFAVFLWITAEIAIAACDLAEVIGSAIALQLLFGLPLVWGCCLTALDVLIVLSFFDKPGRRFRGLELAVMGLIAVIFVCFAAEIVLSRPSFSGVMKGFFVPDLYALATQAPRLYIAMGILGATVMPHNLYLHSSLVQTRDYGESVEDKTEAIFYSSLDTIIALSLALFVNAAILIVAAAAFFDPSGSTQDAPSVSEAYDLLAPVLGNKAASILFGVALLASGQNSTLTGTLAGQIVMEGFVQVRLKPWLRRLITRLVVIVPAVFTVVLAGDKGVDFLLVLSQVILSFQLSFAVFPLVMFTSDVSVMGTEFVNSPSTSFLAWVSAILIAALNIWLLVMTVGQGSIPA</sequence>
<dbReference type="PANTHER" id="PTHR11706:SF101">
    <property type="entry name" value="MANGANESE TRANSPORTER SMF1"/>
    <property type="match status" value="1"/>
</dbReference>
<feature type="transmembrane region" description="Helical" evidence="6">
    <location>
        <begin position="234"/>
        <end position="261"/>
    </location>
</feature>
<protein>
    <submittedName>
        <fullName evidence="7">Manganese transport protein</fullName>
    </submittedName>
</protein>
<feature type="transmembrane region" description="Helical" evidence="6">
    <location>
        <begin position="482"/>
        <end position="500"/>
    </location>
</feature>
<dbReference type="PRINTS" id="PR00447">
    <property type="entry name" value="NATRESASSCMP"/>
</dbReference>
<dbReference type="PANTHER" id="PTHR11706">
    <property type="entry name" value="SOLUTE CARRIER PROTEIN FAMILY 11 MEMBER"/>
    <property type="match status" value="1"/>
</dbReference>
<keyword evidence="3 6" id="KW-1133">Transmembrane helix</keyword>
<keyword evidence="4 6" id="KW-0472">Membrane</keyword>
<name>W7U1J2_9STRA</name>
<dbReference type="Proteomes" id="UP000019335">
    <property type="component" value="Chromosome 8"/>
</dbReference>
<feature type="transmembrane region" description="Helical" evidence="6">
    <location>
        <begin position="267"/>
        <end position="285"/>
    </location>
</feature>
<feature type="transmembrane region" description="Helical" evidence="6">
    <location>
        <begin position="189"/>
        <end position="214"/>
    </location>
</feature>
<feature type="region of interest" description="Disordered" evidence="5">
    <location>
        <begin position="75"/>
        <end position="124"/>
    </location>
</feature>
<feature type="transmembrane region" description="Helical" evidence="6">
    <location>
        <begin position="506"/>
        <end position="527"/>
    </location>
</feature>
<dbReference type="GO" id="GO:0005886">
    <property type="term" value="C:plasma membrane"/>
    <property type="evidence" value="ECO:0007669"/>
    <property type="project" value="TreeGrafter"/>
</dbReference>
<dbReference type="InterPro" id="IPR001046">
    <property type="entry name" value="NRAMP_fam"/>
</dbReference>
<dbReference type="AlphaFoldDB" id="W7U1J2"/>
<evidence type="ECO:0000256" key="1">
    <source>
        <dbReference type="ARBA" id="ARBA00004141"/>
    </source>
</evidence>
<dbReference type="NCBIfam" id="NF001923">
    <property type="entry name" value="PRK00701.1"/>
    <property type="match status" value="1"/>
</dbReference>
<evidence type="ECO:0000256" key="5">
    <source>
        <dbReference type="SAM" id="MobiDB-lite"/>
    </source>
</evidence>
<feature type="transmembrane region" description="Helical" evidence="6">
    <location>
        <begin position="382"/>
        <end position="410"/>
    </location>
</feature>
<evidence type="ECO:0000313" key="7">
    <source>
        <dbReference type="EMBL" id="EWM26474.1"/>
    </source>
</evidence>
<evidence type="ECO:0000256" key="3">
    <source>
        <dbReference type="ARBA" id="ARBA00022989"/>
    </source>
</evidence>
<dbReference type="EMBL" id="AZIL01000644">
    <property type="protein sequence ID" value="EWM26474.1"/>
    <property type="molecule type" value="Genomic_DNA"/>
</dbReference>
<dbReference type="GO" id="GO:0034755">
    <property type="term" value="P:iron ion transmembrane transport"/>
    <property type="evidence" value="ECO:0007669"/>
    <property type="project" value="TreeGrafter"/>
</dbReference>
<dbReference type="GO" id="GO:0005384">
    <property type="term" value="F:manganese ion transmembrane transporter activity"/>
    <property type="evidence" value="ECO:0007669"/>
    <property type="project" value="TreeGrafter"/>
</dbReference>
<proteinExistence type="inferred from homology"/>
<gene>
    <name evidence="7" type="ORF">Naga_100045g20</name>
</gene>
<evidence type="ECO:0000256" key="2">
    <source>
        <dbReference type="ARBA" id="ARBA00022692"/>
    </source>
</evidence>
<reference evidence="7 8" key="1">
    <citation type="journal article" date="2014" name="Mol. Plant">
        <title>Chromosome Scale Genome Assembly and Transcriptome Profiling of Nannochloropsis gaditana in Nitrogen Depletion.</title>
        <authorList>
            <person name="Corteggiani Carpinelli E."/>
            <person name="Telatin A."/>
            <person name="Vitulo N."/>
            <person name="Forcato C."/>
            <person name="D'Angelo M."/>
            <person name="Schiavon R."/>
            <person name="Vezzi A."/>
            <person name="Giacometti G.M."/>
            <person name="Morosinotto T."/>
            <person name="Valle G."/>
        </authorList>
    </citation>
    <scope>NUCLEOTIDE SEQUENCE [LARGE SCALE GENOMIC DNA]</scope>
    <source>
        <strain evidence="7 8">B-31</strain>
    </source>
</reference>
<dbReference type="Pfam" id="PF01566">
    <property type="entry name" value="Nramp"/>
    <property type="match status" value="1"/>
</dbReference>
<organism evidence="7 8">
    <name type="scientific">Nannochloropsis gaditana</name>
    <dbReference type="NCBI Taxonomy" id="72520"/>
    <lineage>
        <taxon>Eukaryota</taxon>
        <taxon>Sar</taxon>
        <taxon>Stramenopiles</taxon>
        <taxon>Ochrophyta</taxon>
        <taxon>Eustigmatophyceae</taxon>
        <taxon>Eustigmatales</taxon>
        <taxon>Monodopsidaceae</taxon>
        <taxon>Nannochloropsis</taxon>
    </lineage>
</organism>
<keyword evidence="8" id="KW-1185">Reference proteome</keyword>
<dbReference type="NCBIfam" id="TIGR01197">
    <property type="entry name" value="nramp"/>
    <property type="match status" value="1"/>
</dbReference>
<feature type="compositionally biased region" description="Polar residues" evidence="5">
    <location>
        <begin position="84"/>
        <end position="102"/>
    </location>
</feature>
<dbReference type="GO" id="GO:0015086">
    <property type="term" value="F:cadmium ion transmembrane transporter activity"/>
    <property type="evidence" value="ECO:0007669"/>
    <property type="project" value="TreeGrafter"/>
</dbReference>